<evidence type="ECO:0008006" key="3">
    <source>
        <dbReference type="Google" id="ProtNLM"/>
    </source>
</evidence>
<evidence type="ECO:0000313" key="1">
    <source>
        <dbReference type="EMBL" id="QDV84357.1"/>
    </source>
</evidence>
<reference evidence="1 2" key="1">
    <citation type="submission" date="2019-02" db="EMBL/GenBank/DDBJ databases">
        <title>Deep-cultivation of Planctomycetes and their phenomic and genomic characterization uncovers novel biology.</title>
        <authorList>
            <person name="Wiegand S."/>
            <person name="Jogler M."/>
            <person name="Boedeker C."/>
            <person name="Pinto D."/>
            <person name="Vollmers J."/>
            <person name="Rivas-Marin E."/>
            <person name="Kohn T."/>
            <person name="Peeters S.H."/>
            <person name="Heuer A."/>
            <person name="Rast P."/>
            <person name="Oberbeckmann S."/>
            <person name="Bunk B."/>
            <person name="Jeske O."/>
            <person name="Meyerdierks A."/>
            <person name="Storesund J.E."/>
            <person name="Kallscheuer N."/>
            <person name="Luecker S."/>
            <person name="Lage O.M."/>
            <person name="Pohl T."/>
            <person name="Merkel B.J."/>
            <person name="Hornburger P."/>
            <person name="Mueller R.-W."/>
            <person name="Bruemmer F."/>
            <person name="Labrenz M."/>
            <person name="Spormann A.M."/>
            <person name="Op den Camp H."/>
            <person name="Overmann J."/>
            <person name="Amann R."/>
            <person name="Jetten M.S.M."/>
            <person name="Mascher T."/>
            <person name="Medema M.H."/>
            <person name="Devos D.P."/>
            <person name="Kaster A.-K."/>
            <person name="Ovreas L."/>
            <person name="Rohde M."/>
            <person name="Galperin M.Y."/>
            <person name="Jogler C."/>
        </authorList>
    </citation>
    <scope>NUCLEOTIDE SEQUENCE [LARGE SCALE GENOMIC DNA]</scope>
    <source>
        <strain evidence="1 2">TBK1r</strain>
    </source>
</reference>
<dbReference type="Proteomes" id="UP000318081">
    <property type="component" value="Chromosome"/>
</dbReference>
<gene>
    <name evidence="1" type="ORF">TBK1r_33020</name>
</gene>
<evidence type="ECO:0000313" key="2">
    <source>
        <dbReference type="Proteomes" id="UP000318081"/>
    </source>
</evidence>
<sequence length="239" mass="25632">MFHRLLDRRSVWSSLIGVVAFCGFGCWSVQPCPAEIVAYLTPSRAATGERFETDLVFSGTADAVGDLVEWINLDIVKSTINAVPLTDYGRVRFDATARFASWFDGRQFGSGSAGFESQIVLESFLPNPPVPYEITSTDAFEIGTLTFDYSGLGLQPGDTISLDIFGGSDGSSTRTTSVAIRPSGTSLTTLVNPAYTSASGSERSTFTIPTAIPEPSAALFLSLTLLGVGMRRRRSLSSR</sequence>
<proteinExistence type="predicted"/>
<keyword evidence="2" id="KW-1185">Reference proteome</keyword>
<dbReference type="EMBL" id="CP036432">
    <property type="protein sequence ID" value="QDV84357.1"/>
    <property type="molecule type" value="Genomic_DNA"/>
</dbReference>
<dbReference type="RefSeq" id="WP_145212509.1">
    <property type="nucleotide sequence ID" value="NZ_CP036432.1"/>
</dbReference>
<accession>A0ABX5XRH4</accession>
<organism evidence="1 2">
    <name type="scientific">Stieleria magnilauensis</name>
    <dbReference type="NCBI Taxonomy" id="2527963"/>
    <lineage>
        <taxon>Bacteria</taxon>
        <taxon>Pseudomonadati</taxon>
        <taxon>Planctomycetota</taxon>
        <taxon>Planctomycetia</taxon>
        <taxon>Pirellulales</taxon>
        <taxon>Pirellulaceae</taxon>
        <taxon>Stieleria</taxon>
    </lineage>
</organism>
<protein>
    <recommendedName>
        <fullName evidence="3">PEP-CTERM protein-sorting domain-containing protein</fullName>
    </recommendedName>
</protein>
<name>A0ABX5XRH4_9BACT</name>